<dbReference type="Pfam" id="PF05485">
    <property type="entry name" value="THAP"/>
    <property type="match status" value="1"/>
</dbReference>
<evidence type="ECO:0000256" key="7">
    <source>
        <dbReference type="SAM" id="MobiDB-lite"/>
    </source>
</evidence>
<dbReference type="Proteomes" id="UP001168990">
    <property type="component" value="Unassembled WGS sequence"/>
</dbReference>
<keyword evidence="2 5" id="KW-0863">Zinc-finger</keyword>
<protein>
    <recommendedName>
        <fullName evidence="8">THAP-type domain-containing protein</fullName>
    </recommendedName>
</protein>
<dbReference type="GO" id="GO:0003677">
    <property type="term" value="F:DNA binding"/>
    <property type="evidence" value="ECO:0007669"/>
    <property type="project" value="UniProtKB-UniRule"/>
</dbReference>
<dbReference type="InterPro" id="IPR052224">
    <property type="entry name" value="THAP_domain_protein"/>
</dbReference>
<keyword evidence="10" id="KW-1185">Reference proteome</keyword>
<evidence type="ECO:0000256" key="2">
    <source>
        <dbReference type="ARBA" id="ARBA00022771"/>
    </source>
</evidence>
<comment type="caution">
    <text evidence="9">The sequence shown here is derived from an EMBL/GenBank/DDBJ whole genome shotgun (WGS) entry which is preliminary data.</text>
</comment>
<keyword evidence="3" id="KW-0862">Zinc</keyword>
<dbReference type="SUPFAM" id="SSF57716">
    <property type="entry name" value="Glucocorticoid receptor-like (DNA-binding domain)"/>
    <property type="match status" value="1"/>
</dbReference>
<keyword evidence="6" id="KW-0175">Coiled coil</keyword>
<evidence type="ECO:0000256" key="5">
    <source>
        <dbReference type="PROSITE-ProRule" id="PRU00309"/>
    </source>
</evidence>
<evidence type="ECO:0000256" key="6">
    <source>
        <dbReference type="SAM" id="Coils"/>
    </source>
</evidence>
<reference evidence="9" key="2">
    <citation type="submission" date="2023-03" db="EMBL/GenBank/DDBJ databases">
        <authorList>
            <person name="Inwood S.N."/>
            <person name="Skelly J.G."/>
            <person name="Guhlin J."/>
            <person name="Harrop T.W.R."/>
            <person name="Goldson S.G."/>
            <person name="Dearden P.K."/>
        </authorList>
    </citation>
    <scope>NUCLEOTIDE SEQUENCE</scope>
    <source>
        <strain evidence="9">Irish</strain>
        <tissue evidence="9">Whole body</tissue>
    </source>
</reference>
<proteinExistence type="predicted"/>
<organism evidence="9 10">
    <name type="scientific">Microctonus aethiopoides</name>
    <dbReference type="NCBI Taxonomy" id="144406"/>
    <lineage>
        <taxon>Eukaryota</taxon>
        <taxon>Metazoa</taxon>
        <taxon>Ecdysozoa</taxon>
        <taxon>Arthropoda</taxon>
        <taxon>Hexapoda</taxon>
        <taxon>Insecta</taxon>
        <taxon>Pterygota</taxon>
        <taxon>Neoptera</taxon>
        <taxon>Endopterygota</taxon>
        <taxon>Hymenoptera</taxon>
        <taxon>Apocrita</taxon>
        <taxon>Ichneumonoidea</taxon>
        <taxon>Braconidae</taxon>
        <taxon>Euphorinae</taxon>
        <taxon>Microctonus</taxon>
    </lineage>
</organism>
<feature type="region of interest" description="Disordered" evidence="7">
    <location>
        <begin position="229"/>
        <end position="256"/>
    </location>
</feature>
<evidence type="ECO:0000313" key="9">
    <source>
        <dbReference type="EMBL" id="KAK0177906.1"/>
    </source>
</evidence>
<dbReference type="InterPro" id="IPR006612">
    <property type="entry name" value="THAP_Znf"/>
</dbReference>
<evidence type="ECO:0000256" key="1">
    <source>
        <dbReference type="ARBA" id="ARBA00022723"/>
    </source>
</evidence>
<evidence type="ECO:0000313" key="10">
    <source>
        <dbReference type="Proteomes" id="UP001168990"/>
    </source>
</evidence>
<keyword evidence="1" id="KW-0479">Metal-binding</keyword>
<feature type="domain" description="THAP-type" evidence="8">
    <location>
        <begin position="1"/>
        <end position="86"/>
    </location>
</feature>
<evidence type="ECO:0000259" key="8">
    <source>
        <dbReference type="PROSITE" id="PS50950"/>
    </source>
</evidence>
<sequence length="539" mass="62356">MVRSCSLKNCSNSVKQKYRFFLLPSVKKVAKRSAWLVKCRHLLPDHLPLHGNSISLCEGHFEPDQFVEYGPNIRTVLKPTAVPTIFTRNPPRVSDAIVSLYEEVLDEDIIHDESYQENESDEKIIEEDSIIHENKLHDNIEKKELQCQPIDNEIHIKDTSKSQIDVKTTPQIVQLLQIKKNRMIMSTKRGNEIIQAPIKNDIVPQVNNEENKFECSKFLSCNIKRENRFDDSTSKPSTSLSNHKISTIHRDQSSSVQSCESRNKTILISSVKSPIKIEKVYSAKNNAQNLNENDDYHTLPNHNDNNVTNHVQSTIKSDSFSYRHTGESLITYSRLSKNRVALKKRVHELEVERDNAMRKYRHLALRLENFETNLRLFLNDDQIRLLESESPSSKTISWSPETLQKSAKIRCIVGPRAYEYLRSQEHYPFPSFRTLYRHRNISKLNEYTDEMIQEHLNSTMNEVAAMGADDSDISDIELDDDRIKIDEIFEPKHENYIESQNDDGIDENHETLIEAKEITGDDINVEYIGMDVEVSESSI</sequence>
<dbReference type="SMART" id="SM00980">
    <property type="entry name" value="THAP"/>
    <property type="match status" value="1"/>
</dbReference>
<evidence type="ECO:0000256" key="4">
    <source>
        <dbReference type="ARBA" id="ARBA00023125"/>
    </source>
</evidence>
<gene>
    <name evidence="9" type="ORF">PV328_001906</name>
</gene>
<dbReference type="GO" id="GO:0008270">
    <property type="term" value="F:zinc ion binding"/>
    <property type="evidence" value="ECO:0007669"/>
    <property type="project" value="UniProtKB-KW"/>
</dbReference>
<evidence type="ECO:0000256" key="3">
    <source>
        <dbReference type="ARBA" id="ARBA00022833"/>
    </source>
</evidence>
<accession>A0AA39FYG1</accession>
<feature type="compositionally biased region" description="Polar residues" evidence="7">
    <location>
        <begin position="234"/>
        <end position="245"/>
    </location>
</feature>
<dbReference type="AlphaFoldDB" id="A0AA39FYG1"/>
<feature type="coiled-coil region" evidence="6">
    <location>
        <begin position="332"/>
        <end position="373"/>
    </location>
</feature>
<dbReference type="EMBL" id="JAQQBS010000001">
    <property type="protein sequence ID" value="KAK0177906.1"/>
    <property type="molecule type" value="Genomic_DNA"/>
</dbReference>
<keyword evidence="4 5" id="KW-0238">DNA-binding</keyword>
<reference evidence="9" key="1">
    <citation type="journal article" date="2023" name="bioRxiv">
        <title>Scaffold-level genome assemblies of two parasitoid biocontrol wasps reveal the parthenogenesis mechanism and an associated novel virus.</title>
        <authorList>
            <person name="Inwood S."/>
            <person name="Skelly J."/>
            <person name="Guhlin J."/>
            <person name="Harrop T."/>
            <person name="Goldson S."/>
            <person name="Dearden P."/>
        </authorList>
    </citation>
    <scope>NUCLEOTIDE SEQUENCE</scope>
    <source>
        <strain evidence="9">Irish</strain>
        <tissue evidence="9">Whole body</tissue>
    </source>
</reference>
<dbReference type="PANTHER" id="PTHR46927:SF2">
    <property type="entry name" value="THAP DOMAIN-CONTAINING PROTEIN 8"/>
    <property type="match status" value="1"/>
</dbReference>
<dbReference type="PROSITE" id="PS50950">
    <property type="entry name" value="ZF_THAP"/>
    <property type="match status" value="1"/>
</dbReference>
<name>A0AA39FYG1_9HYME</name>
<dbReference type="PANTHER" id="PTHR46927">
    <property type="entry name" value="AGAP005574-PA"/>
    <property type="match status" value="1"/>
</dbReference>